<proteinExistence type="predicted"/>
<organism evidence="1 2">
    <name type="scientific">Hydnum rufescens UP504</name>
    <dbReference type="NCBI Taxonomy" id="1448309"/>
    <lineage>
        <taxon>Eukaryota</taxon>
        <taxon>Fungi</taxon>
        <taxon>Dikarya</taxon>
        <taxon>Basidiomycota</taxon>
        <taxon>Agaricomycotina</taxon>
        <taxon>Agaricomycetes</taxon>
        <taxon>Cantharellales</taxon>
        <taxon>Hydnaceae</taxon>
        <taxon>Hydnum</taxon>
    </lineage>
</organism>
<accession>A0A9P6DY70</accession>
<gene>
    <name evidence="1" type="ORF">BS47DRAFT_1361092</name>
</gene>
<dbReference type="AlphaFoldDB" id="A0A9P6DY70"/>
<dbReference type="Proteomes" id="UP000886523">
    <property type="component" value="Unassembled WGS sequence"/>
</dbReference>
<keyword evidence="2" id="KW-1185">Reference proteome</keyword>
<dbReference type="EMBL" id="MU128951">
    <property type="protein sequence ID" value="KAF9515378.1"/>
    <property type="molecule type" value="Genomic_DNA"/>
</dbReference>
<evidence type="ECO:0000313" key="2">
    <source>
        <dbReference type="Proteomes" id="UP000886523"/>
    </source>
</evidence>
<evidence type="ECO:0000313" key="1">
    <source>
        <dbReference type="EMBL" id="KAF9515378.1"/>
    </source>
</evidence>
<protein>
    <submittedName>
        <fullName evidence="1">Uncharacterized protein</fullName>
    </submittedName>
</protein>
<comment type="caution">
    <text evidence="1">The sequence shown here is derived from an EMBL/GenBank/DDBJ whole genome shotgun (WGS) entry which is preliminary data.</text>
</comment>
<name>A0A9P6DY70_9AGAM</name>
<reference evidence="1" key="1">
    <citation type="journal article" date="2020" name="Nat. Commun.">
        <title>Large-scale genome sequencing of mycorrhizal fungi provides insights into the early evolution of symbiotic traits.</title>
        <authorList>
            <person name="Miyauchi S."/>
            <person name="Kiss E."/>
            <person name="Kuo A."/>
            <person name="Drula E."/>
            <person name="Kohler A."/>
            <person name="Sanchez-Garcia M."/>
            <person name="Morin E."/>
            <person name="Andreopoulos B."/>
            <person name="Barry K.W."/>
            <person name="Bonito G."/>
            <person name="Buee M."/>
            <person name="Carver A."/>
            <person name="Chen C."/>
            <person name="Cichocki N."/>
            <person name="Clum A."/>
            <person name="Culley D."/>
            <person name="Crous P.W."/>
            <person name="Fauchery L."/>
            <person name="Girlanda M."/>
            <person name="Hayes R.D."/>
            <person name="Keri Z."/>
            <person name="LaButti K."/>
            <person name="Lipzen A."/>
            <person name="Lombard V."/>
            <person name="Magnuson J."/>
            <person name="Maillard F."/>
            <person name="Murat C."/>
            <person name="Nolan M."/>
            <person name="Ohm R.A."/>
            <person name="Pangilinan J."/>
            <person name="Pereira M.F."/>
            <person name="Perotto S."/>
            <person name="Peter M."/>
            <person name="Pfister S."/>
            <person name="Riley R."/>
            <person name="Sitrit Y."/>
            <person name="Stielow J.B."/>
            <person name="Szollosi G."/>
            <person name="Zifcakova L."/>
            <person name="Stursova M."/>
            <person name="Spatafora J.W."/>
            <person name="Tedersoo L."/>
            <person name="Vaario L.M."/>
            <person name="Yamada A."/>
            <person name="Yan M."/>
            <person name="Wang P."/>
            <person name="Xu J."/>
            <person name="Bruns T."/>
            <person name="Baldrian P."/>
            <person name="Vilgalys R."/>
            <person name="Dunand C."/>
            <person name="Henrissat B."/>
            <person name="Grigoriev I.V."/>
            <person name="Hibbett D."/>
            <person name="Nagy L.G."/>
            <person name="Martin F.M."/>
        </authorList>
    </citation>
    <scope>NUCLEOTIDE SEQUENCE</scope>
    <source>
        <strain evidence="1">UP504</strain>
    </source>
</reference>
<sequence>MPIRPIACDVDHLGTGHTELGSELSGSALNSKAACQLVVDTGANKKNVPHGSVSWPKGTEDGNLFARTRSFDNNGAVSAMGLPWECLPLLSSKEPECSSVESFSKMVFFRFFPVESESAPQYGVASGKEKHGGVDHFFPLRVLLLVFDRVIKAMILRGRGVTNQVELWWLALQSRHLIRHQRSKLERTRKVMKSKFEGRCKQM</sequence>